<evidence type="ECO:0000256" key="3">
    <source>
        <dbReference type="ARBA" id="ARBA00022553"/>
    </source>
</evidence>
<evidence type="ECO:0000256" key="4">
    <source>
        <dbReference type="ARBA" id="ARBA00022679"/>
    </source>
</evidence>
<evidence type="ECO:0000256" key="5">
    <source>
        <dbReference type="ARBA" id="ARBA00022741"/>
    </source>
</evidence>
<evidence type="ECO:0000256" key="1">
    <source>
        <dbReference type="ARBA" id="ARBA00000085"/>
    </source>
</evidence>
<evidence type="ECO:0000256" key="7">
    <source>
        <dbReference type="ARBA" id="ARBA00022840"/>
    </source>
</evidence>
<keyword evidence="7 10" id="KW-0067">ATP-binding</keyword>
<dbReference type="EC" id="2.7.13.3" evidence="2"/>
<accession>A0ABT2T8G8</accession>
<proteinExistence type="predicted"/>
<evidence type="ECO:0000256" key="8">
    <source>
        <dbReference type="ARBA" id="ARBA00023012"/>
    </source>
</evidence>
<dbReference type="InterPro" id="IPR005467">
    <property type="entry name" value="His_kinase_dom"/>
</dbReference>
<comment type="catalytic activity">
    <reaction evidence="1">
        <text>ATP + protein L-histidine = ADP + protein N-phospho-L-histidine.</text>
        <dbReference type="EC" id="2.7.13.3"/>
    </reaction>
</comment>
<dbReference type="EMBL" id="JAOQJX010000002">
    <property type="protein sequence ID" value="MCU6746565.1"/>
    <property type="molecule type" value="Genomic_DNA"/>
</dbReference>
<sequence>MMPEIAMHILDVAENSIRAKAALVEITVSVQPGEDRLTVLIKDDGCGMDAEQLRHVQDPFFTTRKTRKIGLGVPFFKQAAESTGGTFRIESEKGKGTTVEAVFILSHIDRMPLGDITATIHTLIVFNETTDFLYTYQYKDRQFILDTRQMRKIIGDDISFAEKEISAFIKEYLQINKEETDDGADI</sequence>
<evidence type="ECO:0000259" key="9">
    <source>
        <dbReference type="PROSITE" id="PS50109"/>
    </source>
</evidence>
<keyword evidence="11" id="KW-1185">Reference proteome</keyword>
<dbReference type="InterPro" id="IPR036890">
    <property type="entry name" value="HATPase_C_sf"/>
</dbReference>
<keyword evidence="6" id="KW-0418">Kinase</keyword>
<dbReference type="PANTHER" id="PTHR43065">
    <property type="entry name" value="SENSOR HISTIDINE KINASE"/>
    <property type="match status" value="1"/>
</dbReference>
<dbReference type="InterPro" id="IPR003594">
    <property type="entry name" value="HATPase_dom"/>
</dbReference>
<evidence type="ECO:0000313" key="11">
    <source>
        <dbReference type="Proteomes" id="UP001652394"/>
    </source>
</evidence>
<dbReference type="GO" id="GO:0005524">
    <property type="term" value="F:ATP binding"/>
    <property type="evidence" value="ECO:0007669"/>
    <property type="project" value="UniProtKB-KW"/>
</dbReference>
<dbReference type="RefSeq" id="WP_059068803.1">
    <property type="nucleotide sequence ID" value="NZ_JAOQJX010000002.1"/>
</dbReference>
<comment type="caution">
    <text evidence="10">The sequence shown here is derived from an EMBL/GenBank/DDBJ whole genome shotgun (WGS) entry which is preliminary data.</text>
</comment>
<feature type="domain" description="Histidine kinase" evidence="9">
    <location>
        <begin position="1"/>
        <end position="107"/>
    </location>
</feature>
<evidence type="ECO:0000313" key="10">
    <source>
        <dbReference type="EMBL" id="MCU6746565.1"/>
    </source>
</evidence>
<name>A0ABT2T8G8_9FIRM</name>
<dbReference type="Gene3D" id="3.30.565.10">
    <property type="entry name" value="Histidine kinase-like ATPase, C-terminal domain"/>
    <property type="match status" value="1"/>
</dbReference>
<evidence type="ECO:0000256" key="6">
    <source>
        <dbReference type="ARBA" id="ARBA00022777"/>
    </source>
</evidence>
<dbReference type="PANTHER" id="PTHR43065:SF10">
    <property type="entry name" value="PEROXIDE STRESS-ACTIVATED HISTIDINE KINASE MAK3"/>
    <property type="match status" value="1"/>
</dbReference>
<dbReference type="Proteomes" id="UP001652394">
    <property type="component" value="Unassembled WGS sequence"/>
</dbReference>
<dbReference type="PRINTS" id="PR00344">
    <property type="entry name" value="BCTRLSENSOR"/>
</dbReference>
<keyword evidence="5" id="KW-0547">Nucleotide-binding</keyword>
<keyword evidence="4" id="KW-0808">Transferase</keyword>
<dbReference type="PROSITE" id="PS50109">
    <property type="entry name" value="HIS_KIN"/>
    <property type="match status" value="1"/>
</dbReference>
<organism evidence="10 11">
    <name type="scientific">Faecalicatena acetigenes</name>
    <dbReference type="NCBI Taxonomy" id="2981790"/>
    <lineage>
        <taxon>Bacteria</taxon>
        <taxon>Bacillati</taxon>
        <taxon>Bacillota</taxon>
        <taxon>Clostridia</taxon>
        <taxon>Lachnospirales</taxon>
        <taxon>Lachnospiraceae</taxon>
        <taxon>Faecalicatena</taxon>
    </lineage>
</organism>
<gene>
    <name evidence="10" type="ORF">OCV51_02640</name>
</gene>
<reference evidence="10 11" key="1">
    <citation type="journal article" date="2021" name="ISME Commun">
        <title>Automated analysis of genomic sequences facilitates high-throughput and comprehensive description of bacteria.</title>
        <authorList>
            <person name="Hitch T.C.A."/>
        </authorList>
    </citation>
    <scope>NUCLEOTIDE SEQUENCE [LARGE SCALE GENOMIC DNA]</scope>
    <source>
        <strain evidence="10 11">H2_18</strain>
    </source>
</reference>
<protein>
    <recommendedName>
        <fullName evidence="2">histidine kinase</fullName>
        <ecNumber evidence="2">2.7.13.3</ecNumber>
    </recommendedName>
</protein>
<dbReference type="SUPFAM" id="SSF55874">
    <property type="entry name" value="ATPase domain of HSP90 chaperone/DNA topoisomerase II/histidine kinase"/>
    <property type="match status" value="1"/>
</dbReference>
<keyword evidence="8" id="KW-0902">Two-component regulatory system</keyword>
<keyword evidence="3" id="KW-0597">Phosphoprotein</keyword>
<dbReference type="SMART" id="SM00387">
    <property type="entry name" value="HATPase_c"/>
    <property type="match status" value="1"/>
</dbReference>
<evidence type="ECO:0000256" key="2">
    <source>
        <dbReference type="ARBA" id="ARBA00012438"/>
    </source>
</evidence>
<dbReference type="Pfam" id="PF02518">
    <property type="entry name" value="HATPase_c"/>
    <property type="match status" value="1"/>
</dbReference>
<dbReference type="InterPro" id="IPR004358">
    <property type="entry name" value="Sig_transdc_His_kin-like_C"/>
</dbReference>